<sequence length="141" mass="14965">MVSVDDIAALGGAVALFPVPSRRDARGALHPFDFDALPFVPQRAFVVQPAAAGTTRGGHAHRSARQLLVRLAGVIEIELAVAGREVTVRLDDTGTALLLAPGVWARHTYRTADAQLLVFASEPFDPEAYVSTKDAPAERGP</sequence>
<organism evidence="2 3">
    <name type="scientific">Rhodoplanes roseus</name>
    <dbReference type="NCBI Taxonomy" id="29409"/>
    <lineage>
        <taxon>Bacteria</taxon>
        <taxon>Pseudomonadati</taxon>
        <taxon>Pseudomonadota</taxon>
        <taxon>Alphaproteobacteria</taxon>
        <taxon>Hyphomicrobiales</taxon>
        <taxon>Nitrobacteraceae</taxon>
        <taxon>Rhodoplanes</taxon>
    </lineage>
</organism>
<protein>
    <recommendedName>
        <fullName evidence="1">Sugar 3,4-ketoisomerase QdtA cupin domain-containing protein</fullName>
    </recommendedName>
</protein>
<name>A0A327KYS4_9BRAD</name>
<evidence type="ECO:0000313" key="3">
    <source>
        <dbReference type="Proteomes" id="UP000249130"/>
    </source>
</evidence>
<gene>
    <name evidence="2" type="ORF">CH341_15315</name>
</gene>
<dbReference type="OrthoDB" id="9815592at2"/>
<dbReference type="AlphaFoldDB" id="A0A327KYS4"/>
<dbReference type="EMBL" id="NPEX01000098">
    <property type="protein sequence ID" value="RAI43256.1"/>
    <property type="molecule type" value="Genomic_DNA"/>
</dbReference>
<keyword evidence="3" id="KW-1185">Reference proteome</keyword>
<proteinExistence type="predicted"/>
<dbReference type="CDD" id="cd20292">
    <property type="entry name" value="cupin_QdtA-like"/>
    <property type="match status" value="1"/>
</dbReference>
<feature type="domain" description="Sugar 3,4-ketoisomerase QdtA cupin" evidence="1">
    <location>
        <begin position="18"/>
        <end position="132"/>
    </location>
</feature>
<dbReference type="Gene3D" id="2.60.120.10">
    <property type="entry name" value="Jelly Rolls"/>
    <property type="match status" value="1"/>
</dbReference>
<dbReference type="InterPro" id="IPR011051">
    <property type="entry name" value="RmlC_Cupin_sf"/>
</dbReference>
<dbReference type="Pfam" id="PF05523">
    <property type="entry name" value="FdtA"/>
    <property type="match status" value="1"/>
</dbReference>
<dbReference type="Proteomes" id="UP000249130">
    <property type="component" value="Unassembled WGS sequence"/>
</dbReference>
<dbReference type="SUPFAM" id="SSF51182">
    <property type="entry name" value="RmlC-like cupins"/>
    <property type="match status" value="1"/>
</dbReference>
<dbReference type="InterPro" id="IPR008894">
    <property type="entry name" value="QdtA_cupin_dom"/>
</dbReference>
<accession>A0A327KYS4</accession>
<dbReference type="RefSeq" id="WP_111419890.1">
    <property type="nucleotide sequence ID" value="NZ_NPEX01000098.1"/>
</dbReference>
<comment type="caution">
    <text evidence="2">The sequence shown here is derived from an EMBL/GenBank/DDBJ whole genome shotgun (WGS) entry which is preliminary data.</text>
</comment>
<dbReference type="InterPro" id="IPR014710">
    <property type="entry name" value="RmlC-like_jellyroll"/>
</dbReference>
<evidence type="ECO:0000313" key="2">
    <source>
        <dbReference type="EMBL" id="RAI43256.1"/>
    </source>
</evidence>
<reference evidence="2 3" key="1">
    <citation type="submission" date="2017-07" db="EMBL/GenBank/DDBJ databases">
        <title>Draft Genome Sequences of Select Purple Nonsulfur Bacteria.</title>
        <authorList>
            <person name="Lasarre B."/>
            <person name="Mckinlay J.B."/>
        </authorList>
    </citation>
    <scope>NUCLEOTIDE SEQUENCE [LARGE SCALE GENOMIC DNA]</scope>
    <source>
        <strain evidence="2 3">DSM 5909</strain>
    </source>
</reference>
<evidence type="ECO:0000259" key="1">
    <source>
        <dbReference type="Pfam" id="PF05523"/>
    </source>
</evidence>